<dbReference type="Proteomes" id="UP001066276">
    <property type="component" value="Chromosome 3_2"/>
</dbReference>
<reference evidence="1" key="1">
    <citation type="journal article" date="2022" name="bioRxiv">
        <title>Sequencing and chromosome-scale assembly of the giantPleurodeles waltlgenome.</title>
        <authorList>
            <person name="Brown T."/>
            <person name="Elewa A."/>
            <person name="Iarovenko S."/>
            <person name="Subramanian E."/>
            <person name="Araus A.J."/>
            <person name="Petzold A."/>
            <person name="Susuki M."/>
            <person name="Suzuki K.-i.T."/>
            <person name="Hayashi T."/>
            <person name="Toyoda A."/>
            <person name="Oliveira C."/>
            <person name="Osipova E."/>
            <person name="Leigh N.D."/>
            <person name="Simon A."/>
            <person name="Yun M.H."/>
        </authorList>
    </citation>
    <scope>NUCLEOTIDE SEQUENCE</scope>
    <source>
        <strain evidence="1">20211129_DDA</strain>
        <tissue evidence="1">Liver</tissue>
    </source>
</reference>
<comment type="caution">
    <text evidence="1">The sequence shown here is derived from an EMBL/GenBank/DDBJ whole genome shotgun (WGS) entry which is preliminary data.</text>
</comment>
<proteinExistence type="predicted"/>
<keyword evidence="2" id="KW-1185">Reference proteome</keyword>
<protein>
    <submittedName>
        <fullName evidence="1">Uncharacterized protein</fullName>
    </submittedName>
</protein>
<organism evidence="1 2">
    <name type="scientific">Pleurodeles waltl</name>
    <name type="common">Iberian ribbed newt</name>
    <dbReference type="NCBI Taxonomy" id="8319"/>
    <lineage>
        <taxon>Eukaryota</taxon>
        <taxon>Metazoa</taxon>
        <taxon>Chordata</taxon>
        <taxon>Craniata</taxon>
        <taxon>Vertebrata</taxon>
        <taxon>Euteleostomi</taxon>
        <taxon>Amphibia</taxon>
        <taxon>Batrachia</taxon>
        <taxon>Caudata</taxon>
        <taxon>Salamandroidea</taxon>
        <taxon>Salamandridae</taxon>
        <taxon>Pleurodelinae</taxon>
        <taxon>Pleurodeles</taxon>
    </lineage>
</organism>
<evidence type="ECO:0000313" key="1">
    <source>
        <dbReference type="EMBL" id="KAJ1178150.1"/>
    </source>
</evidence>
<gene>
    <name evidence="1" type="ORF">NDU88_003397</name>
</gene>
<dbReference type="EMBL" id="JANPWB010000006">
    <property type="protein sequence ID" value="KAJ1178150.1"/>
    <property type="molecule type" value="Genomic_DNA"/>
</dbReference>
<name>A0AAV7TNE7_PLEWA</name>
<accession>A0AAV7TNE7</accession>
<evidence type="ECO:0000313" key="2">
    <source>
        <dbReference type="Proteomes" id="UP001066276"/>
    </source>
</evidence>
<dbReference type="AlphaFoldDB" id="A0AAV7TNE7"/>
<sequence length="86" mass="9585">MLAEHAQETCVFPRLMAFGLFLRYDGPGRFSQVEHSVEAPEVKTVALVERDPRLDRVYNLSNGHATSVRQAHAKTLTSTCNNDIGL</sequence>